<dbReference type="PANTHER" id="PTHR24305">
    <property type="entry name" value="CYTOCHROME P450"/>
    <property type="match status" value="1"/>
</dbReference>
<evidence type="ECO:0000256" key="6">
    <source>
        <dbReference type="ARBA" id="ARBA00022723"/>
    </source>
</evidence>
<evidence type="ECO:0000256" key="9">
    <source>
        <dbReference type="ARBA" id="ARBA00023004"/>
    </source>
</evidence>
<dbReference type="PRINTS" id="PR00385">
    <property type="entry name" value="P450"/>
</dbReference>
<comment type="similarity">
    <text evidence="3 13">Belongs to the cytochrome P450 family.</text>
</comment>
<keyword evidence="5 14" id="KW-0812">Transmembrane</keyword>
<evidence type="ECO:0000256" key="5">
    <source>
        <dbReference type="ARBA" id="ARBA00022692"/>
    </source>
</evidence>
<dbReference type="GO" id="GO:0016020">
    <property type="term" value="C:membrane"/>
    <property type="evidence" value="ECO:0007669"/>
    <property type="project" value="UniProtKB-SubCell"/>
</dbReference>
<evidence type="ECO:0008006" key="17">
    <source>
        <dbReference type="Google" id="ProtNLM"/>
    </source>
</evidence>
<keyword evidence="10 13" id="KW-0503">Monooxygenase</keyword>
<dbReference type="EMBL" id="KN847322">
    <property type="protein sequence ID" value="KIW50868.1"/>
    <property type="molecule type" value="Genomic_DNA"/>
</dbReference>
<feature type="binding site" description="axial binding residue" evidence="12">
    <location>
        <position position="470"/>
    </location>
    <ligand>
        <name>heme</name>
        <dbReference type="ChEBI" id="CHEBI:30413"/>
    </ligand>
    <ligandPart>
        <name>Fe</name>
        <dbReference type="ChEBI" id="CHEBI:18248"/>
    </ligandPart>
</feature>
<evidence type="ECO:0000313" key="16">
    <source>
        <dbReference type="Proteomes" id="UP000054342"/>
    </source>
</evidence>
<evidence type="ECO:0000256" key="7">
    <source>
        <dbReference type="ARBA" id="ARBA00022989"/>
    </source>
</evidence>
<evidence type="ECO:0000256" key="2">
    <source>
        <dbReference type="ARBA" id="ARBA00004370"/>
    </source>
</evidence>
<dbReference type="SUPFAM" id="SSF48264">
    <property type="entry name" value="Cytochrome P450"/>
    <property type="match status" value="1"/>
</dbReference>
<accession>A0A0D2E5Y2</accession>
<keyword evidence="11 14" id="KW-0472">Membrane</keyword>
<evidence type="ECO:0000256" key="4">
    <source>
        <dbReference type="ARBA" id="ARBA00022617"/>
    </source>
</evidence>
<evidence type="ECO:0000256" key="14">
    <source>
        <dbReference type="SAM" id="Phobius"/>
    </source>
</evidence>
<dbReference type="PANTHER" id="PTHR24305:SF237">
    <property type="entry name" value="CYTOCHROME P450 MONOOXYGENASE ATNE-RELATED"/>
    <property type="match status" value="1"/>
</dbReference>
<evidence type="ECO:0000256" key="3">
    <source>
        <dbReference type="ARBA" id="ARBA00010617"/>
    </source>
</evidence>
<keyword evidence="7 14" id="KW-1133">Transmembrane helix</keyword>
<dbReference type="GO" id="GO:0005506">
    <property type="term" value="F:iron ion binding"/>
    <property type="evidence" value="ECO:0007669"/>
    <property type="project" value="InterPro"/>
</dbReference>
<dbReference type="Proteomes" id="UP000054342">
    <property type="component" value="Unassembled WGS sequence"/>
</dbReference>
<keyword evidence="9 12" id="KW-0408">Iron</keyword>
<dbReference type="RefSeq" id="XP_013311452.1">
    <property type="nucleotide sequence ID" value="XM_013455998.1"/>
</dbReference>
<organism evidence="15 16">
    <name type="scientific">Exophiala xenobiotica</name>
    <dbReference type="NCBI Taxonomy" id="348802"/>
    <lineage>
        <taxon>Eukaryota</taxon>
        <taxon>Fungi</taxon>
        <taxon>Dikarya</taxon>
        <taxon>Ascomycota</taxon>
        <taxon>Pezizomycotina</taxon>
        <taxon>Eurotiomycetes</taxon>
        <taxon>Chaetothyriomycetidae</taxon>
        <taxon>Chaetothyriales</taxon>
        <taxon>Herpotrichiellaceae</taxon>
        <taxon>Exophiala</taxon>
    </lineage>
</organism>
<dbReference type="InterPro" id="IPR017972">
    <property type="entry name" value="Cyt_P450_CS"/>
</dbReference>
<evidence type="ECO:0000256" key="1">
    <source>
        <dbReference type="ARBA" id="ARBA00001971"/>
    </source>
</evidence>
<dbReference type="CDD" id="cd11061">
    <property type="entry name" value="CYP67-like"/>
    <property type="match status" value="1"/>
</dbReference>
<dbReference type="FunFam" id="1.10.630.10:FF:000063">
    <property type="entry name" value="Cytochrome P450 monooxygenase"/>
    <property type="match status" value="1"/>
</dbReference>
<evidence type="ECO:0000256" key="8">
    <source>
        <dbReference type="ARBA" id="ARBA00023002"/>
    </source>
</evidence>
<dbReference type="InterPro" id="IPR036396">
    <property type="entry name" value="Cyt_P450_sf"/>
</dbReference>
<feature type="transmembrane region" description="Helical" evidence="14">
    <location>
        <begin position="6"/>
        <end position="27"/>
    </location>
</feature>
<dbReference type="STRING" id="348802.A0A0D2E5Y2"/>
<dbReference type="PROSITE" id="PS00086">
    <property type="entry name" value="CYTOCHROME_P450"/>
    <property type="match status" value="1"/>
</dbReference>
<keyword evidence="8 13" id="KW-0560">Oxidoreductase</keyword>
<dbReference type="PRINTS" id="PR00463">
    <property type="entry name" value="EP450I"/>
</dbReference>
<dbReference type="InterPro" id="IPR001128">
    <property type="entry name" value="Cyt_P450"/>
</dbReference>
<evidence type="ECO:0000256" key="13">
    <source>
        <dbReference type="RuleBase" id="RU000461"/>
    </source>
</evidence>
<dbReference type="GeneID" id="25331557"/>
<dbReference type="GO" id="GO:0016705">
    <property type="term" value="F:oxidoreductase activity, acting on paired donors, with incorporation or reduction of molecular oxygen"/>
    <property type="evidence" value="ECO:0007669"/>
    <property type="project" value="InterPro"/>
</dbReference>
<gene>
    <name evidence="15" type="ORF">PV05_09649</name>
</gene>
<reference evidence="15 16" key="1">
    <citation type="submission" date="2015-01" db="EMBL/GenBank/DDBJ databases">
        <title>The Genome Sequence of Exophiala xenobiotica CBS118157.</title>
        <authorList>
            <consortium name="The Broad Institute Genomics Platform"/>
            <person name="Cuomo C."/>
            <person name="de Hoog S."/>
            <person name="Gorbushina A."/>
            <person name="Stielow B."/>
            <person name="Teixiera M."/>
            <person name="Abouelleil A."/>
            <person name="Chapman S.B."/>
            <person name="Priest M."/>
            <person name="Young S.K."/>
            <person name="Wortman J."/>
            <person name="Nusbaum C."/>
            <person name="Birren B."/>
        </authorList>
    </citation>
    <scope>NUCLEOTIDE SEQUENCE [LARGE SCALE GENOMIC DNA]</scope>
    <source>
        <strain evidence="15 16">CBS 118157</strain>
    </source>
</reference>
<dbReference type="Pfam" id="PF00067">
    <property type="entry name" value="p450"/>
    <property type="match status" value="1"/>
</dbReference>
<dbReference type="InterPro" id="IPR050121">
    <property type="entry name" value="Cytochrome_P450_monoxygenase"/>
</dbReference>
<dbReference type="GO" id="GO:1902181">
    <property type="term" value="P:verruculogen biosynthetic process"/>
    <property type="evidence" value="ECO:0007669"/>
    <property type="project" value="UniProtKB-ARBA"/>
</dbReference>
<protein>
    <recommendedName>
        <fullName evidence="17">Isotrichodermin C-15 hydroxylase</fullName>
    </recommendedName>
</protein>
<keyword evidence="16" id="KW-1185">Reference proteome</keyword>
<dbReference type="HOGENOM" id="CLU_001570_14_11_1"/>
<dbReference type="Gene3D" id="1.10.630.10">
    <property type="entry name" value="Cytochrome P450"/>
    <property type="match status" value="1"/>
</dbReference>
<evidence type="ECO:0000256" key="12">
    <source>
        <dbReference type="PIRSR" id="PIRSR602401-1"/>
    </source>
</evidence>
<dbReference type="GO" id="GO:0004497">
    <property type="term" value="F:monooxygenase activity"/>
    <property type="evidence" value="ECO:0007669"/>
    <property type="project" value="UniProtKB-KW"/>
</dbReference>
<dbReference type="GO" id="GO:0020037">
    <property type="term" value="F:heme binding"/>
    <property type="evidence" value="ECO:0007669"/>
    <property type="project" value="InterPro"/>
</dbReference>
<keyword evidence="4 12" id="KW-0349">Heme</keyword>
<dbReference type="InterPro" id="IPR002401">
    <property type="entry name" value="Cyt_P450_E_grp-I"/>
</dbReference>
<evidence type="ECO:0000256" key="10">
    <source>
        <dbReference type="ARBA" id="ARBA00023033"/>
    </source>
</evidence>
<dbReference type="OrthoDB" id="1470350at2759"/>
<comment type="cofactor">
    <cofactor evidence="1 12">
        <name>heme</name>
        <dbReference type="ChEBI" id="CHEBI:30413"/>
    </cofactor>
</comment>
<comment type="subcellular location">
    <subcellularLocation>
        <location evidence="2">Membrane</location>
    </subcellularLocation>
</comment>
<sequence length="541" mass="60865">MAVVSVPTLLSALVPVTFLYFVALAIYRVYFHPLAKYPGPLLAKLTQWPEARSAWQGRRFLNLHLMHEKHGDVVRFAPDKLSFRTTGALRDIYADRRANVIKTGWTYAGLRINPGITTQTLSDRQLHAARRKLLNNAFAEGALKNLEKYVVANIRDWCNHLGEAKDGDEKEPGWGKERDLGLWSTLLTFDVLGDLCFGSSFDAMKNGFTYIQELILSSSSFQQSIAFLPIRELVFPLMKPKILLLTGNKNIKQKVMYRQQIGVLVQKRFALENANADKADELQRKDFFHHLLNAKDPETGEKFKPTDLVGEAALLVGAGADTSSTAMSACFFYLMRTPRALSRLQEQVRSAFDDVEEIRYGAKLTGLAYLRGCIDEAMRMSPPVPGLLDRQVLPGGANIDGHTIPEGMVVGVPTYSIHHNEKYYPRPYEFLPERWIAGSDSLVTGFDVTPESVEKAKSAFNAFSSGPRNCVGKNMAYMELFVAIARTMWLFDIRLKEGDHTGEGRPELGLGREKPGEYQLTDWLISERHGPVLEFRKRTIS</sequence>
<evidence type="ECO:0000313" key="15">
    <source>
        <dbReference type="EMBL" id="KIW50868.1"/>
    </source>
</evidence>
<proteinExistence type="inferred from homology"/>
<dbReference type="AlphaFoldDB" id="A0A0D2E5Y2"/>
<evidence type="ECO:0000256" key="11">
    <source>
        <dbReference type="ARBA" id="ARBA00023136"/>
    </source>
</evidence>
<keyword evidence="6 12" id="KW-0479">Metal-binding</keyword>
<name>A0A0D2E5Y2_9EURO</name>